<accession>A0A0C4E8Z7</accession>
<dbReference type="EMBL" id="GL876974">
    <property type="protein sequence ID" value="KLU90105.1"/>
    <property type="molecule type" value="Genomic_DNA"/>
</dbReference>
<name>A0A0C4E8Z7_MAGP6</name>
<reference evidence="3" key="4">
    <citation type="journal article" date="2015" name="G3 (Bethesda)">
        <title>Genome sequences of three phytopathogenic species of the Magnaporthaceae family of fungi.</title>
        <authorList>
            <person name="Okagaki L.H."/>
            <person name="Nunes C.C."/>
            <person name="Sailsbery J."/>
            <person name="Clay B."/>
            <person name="Brown D."/>
            <person name="John T."/>
            <person name="Oh Y."/>
            <person name="Young N."/>
            <person name="Fitzgerald M."/>
            <person name="Haas B.J."/>
            <person name="Zeng Q."/>
            <person name="Young S."/>
            <person name="Adiconis X."/>
            <person name="Fan L."/>
            <person name="Levin J.Z."/>
            <person name="Mitchell T.K."/>
            <person name="Okubara P.A."/>
            <person name="Farman M.L."/>
            <person name="Kohn L.M."/>
            <person name="Birren B."/>
            <person name="Ma L.-J."/>
            <person name="Dean R.A."/>
        </authorList>
    </citation>
    <scope>NUCLEOTIDE SEQUENCE</scope>
    <source>
        <strain evidence="3">ATCC 64411 / 73-15</strain>
    </source>
</reference>
<dbReference type="VEuPathDB" id="FungiDB:MAPG_09070"/>
<feature type="region of interest" description="Disordered" evidence="1">
    <location>
        <begin position="109"/>
        <end position="135"/>
    </location>
</feature>
<evidence type="ECO:0000256" key="1">
    <source>
        <dbReference type="SAM" id="MobiDB-lite"/>
    </source>
</evidence>
<protein>
    <submittedName>
        <fullName evidence="2 3">Uncharacterized protein</fullName>
    </submittedName>
</protein>
<keyword evidence="4" id="KW-1185">Reference proteome</keyword>
<evidence type="ECO:0000313" key="3">
    <source>
        <dbReference type="EnsemblFungi" id="MAPG_09070T0"/>
    </source>
</evidence>
<reference evidence="2" key="1">
    <citation type="submission" date="2010-05" db="EMBL/GenBank/DDBJ databases">
        <title>The Genome Sequence of Magnaporthe poae strain ATCC 64411.</title>
        <authorList>
            <consortium name="The Broad Institute Genome Sequencing Platform"/>
            <consortium name="Broad Institute Genome Sequencing Center for Infectious Disease"/>
            <person name="Ma L.-J."/>
            <person name="Dead R."/>
            <person name="Young S."/>
            <person name="Zeng Q."/>
            <person name="Koehrsen M."/>
            <person name="Alvarado L."/>
            <person name="Berlin A."/>
            <person name="Chapman S.B."/>
            <person name="Chen Z."/>
            <person name="Freedman E."/>
            <person name="Gellesch M."/>
            <person name="Goldberg J."/>
            <person name="Griggs A."/>
            <person name="Gujja S."/>
            <person name="Heilman E.R."/>
            <person name="Heiman D."/>
            <person name="Hepburn T."/>
            <person name="Howarth C."/>
            <person name="Jen D."/>
            <person name="Larson L."/>
            <person name="Mehta T."/>
            <person name="Neiman D."/>
            <person name="Pearson M."/>
            <person name="Roberts A."/>
            <person name="Saif S."/>
            <person name="Shea T."/>
            <person name="Shenoy N."/>
            <person name="Sisk P."/>
            <person name="Stolte C."/>
            <person name="Sykes S."/>
            <person name="Walk T."/>
            <person name="White J."/>
            <person name="Yandava C."/>
            <person name="Haas B."/>
            <person name="Nusbaum C."/>
            <person name="Birren B."/>
        </authorList>
    </citation>
    <scope>NUCLEOTIDE SEQUENCE</scope>
    <source>
        <strain evidence="2">ATCC 64411</strain>
    </source>
</reference>
<dbReference type="EMBL" id="ADBL01002221">
    <property type="status" value="NOT_ANNOTATED_CDS"/>
    <property type="molecule type" value="Genomic_DNA"/>
</dbReference>
<dbReference type="AlphaFoldDB" id="A0A0C4E8Z7"/>
<organism evidence="3 4">
    <name type="scientific">Magnaporthiopsis poae (strain ATCC 64411 / 73-15)</name>
    <name type="common">Kentucky bluegrass fungus</name>
    <name type="synonym">Magnaporthe poae</name>
    <dbReference type="NCBI Taxonomy" id="644358"/>
    <lineage>
        <taxon>Eukaryota</taxon>
        <taxon>Fungi</taxon>
        <taxon>Dikarya</taxon>
        <taxon>Ascomycota</taxon>
        <taxon>Pezizomycotina</taxon>
        <taxon>Sordariomycetes</taxon>
        <taxon>Sordariomycetidae</taxon>
        <taxon>Magnaporthales</taxon>
        <taxon>Magnaporthaceae</taxon>
        <taxon>Magnaporthiopsis</taxon>
    </lineage>
</organism>
<evidence type="ECO:0000313" key="2">
    <source>
        <dbReference type="EMBL" id="KLU90105.1"/>
    </source>
</evidence>
<proteinExistence type="predicted"/>
<dbReference type="EnsemblFungi" id="MAPG_09070T0">
    <property type="protein sequence ID" value="MAPG_09070T0"/>
    <property type="gene ID" value="MAPG_09070"/>
</dbReference>
<gene>
    <name evidence="2" type="ORF">MAPG_09070</name>
</gene>
<reference evidence="3" key="5">
    <citation type="submission" date="2015-06" db="UniProtKB">
        <authorList>
            <consortium name="EnsemblFungi"/>
        </authorList>
    </citation>
    <scope>IDENTIFICATION</scope>
    <source>
        <strain evidence="3">ATCC 64411</strain>
    </source>
</reference>
<evidence type="ECO:0000313" key="4">
    <source>
        <dbReference type="Proteomes" id="UP000011715"/>
    </source>
</evidence>
<feature type="region of interest" description="Disordered" evidence="1">
    <location>
        <begin position="1"/>
        <end position="22"/>
    </location>
</feature>
<sequence length="163" mass="17121">MCVEMGTMQGTGHSRPLVPQPSANAAREGIGALRPVAYCRRALGSPAAADVKSDFAGCECPIHAAMLTQSAAAPNSPVDHPPLPGYRFYLTLPIPGHTFPASGAVPAVRDRSRTTGSPGGTGFPQATRFGRRADPPEGVGCGWGSGFGRRMMRFSGMIEQRLR</sequence>
<reference evidence="2" key="3">
    <citation type="submission" date="2011-03" db="EMBL/GenBank/DDBJ databases">
        <title>Annotation of Magnaporthe poae ATCC 64411.</title>
        <authorList>
            <person name="Ma L.-J."/>
            <person name="Dead R."/>
            <person name="Young S.K."/>
            <person name="Zeng Q."/>
            <person name="Gargeya S."/>
            <person name="Fitzgerald M."/>
            <person name="Haas B."/>
            <person name="Abouelleil A."/>
            <person name="Alvarado L."/>
            <person name="Arachchi H.M."/>
            <person name="Berlin A."/>
            <person name="Brown A."/>
            <person name="Chapman S.B."/>
            <person name="Chen Z."/>
            <person name="Dunbar C."/>
            <person name="Freedman E."/>
            <person name="Gearin G."/>
            <person name="Gellesch M."/>
            <person name="Goldberg J."/>
            <person name="Griggs A."/>
            <person name="Gujja S."/>
            <person name="Heiman D."/>
            <person name="Howarth C."/>
            <person name="Larson L."/>
            <person name="Lui A."/>
            <person name="MacDonald P.J.P."/>
            <person name="Mehta T."/>
            <person name="Montmayeur A."/>
            <person name="Murphy C."/>
            <person name="Neiman D."/>
            <person name="Pearson M."/>
            <person name="Priest M."/>
            <person name="Roberts A."/>
            <person name="Saif S."/>
            <person name="Shea T."/>
            <person name="Shenoy N."/>
            <person name="Sisk P."/>
            <person name="Stolte C."/>
            <person name="Sykes S."/>
            <person name="Yandava C."/>
            <person name="Wortman J."/>
            <person name="Nusbaum C."/>
            <person name="Birren B."/>
        </authorList>
    </citation>
    <scope>NUCLEOTIDE SEQUENCE</scope>
    <source>
        <strain evidence="2">ATCC 64411</strain>
    </source>
</reference>
<dbReference type="Proteomes" id="UP000011715">
    <property type="component" value="Unassembled WGS sequence"/>
</dbReference>
<reference evidence="4" key="2">
    <citation type="submission" date="2010-05" db="EMBL/GenBank/DDBJ databases">
        <title>The genome sequence of Magnaporthe poae strain ATCC 64411.</title>
        <authorList>
            <person name="Ma L.-J."/>
            <person name="Dead R."/>
            <person name="Young S."/>
            <person name="Zeng Q."/>
            <person name="Koehrsen M."/>
            <person name="Alvarado L."/>
            <person name="Berlin A."/>
            <person name="Chapman S.B."/>
            <person name="Chen Z."/>
            <person name="Freedman E."/>
            <person name="Gellesch M."/>
            <person name="Goldberg J."/>
            <person name="Griggs A."/>
            <person name="Gujja S."/>
            <person name="Heilman E.R."/>
            <person name="Heiman D."/>
            <person name="Hepburn T."/>
            <person name="Howarth C."/>
            <person name="Jen D."/>
            <person name="Larson L."/>
            <person name="Mehta T."/>
            <person name="Neiman D."/>
            <person name="Pearson M."/>
            <person name="Roberts A."/>
            <person name="Saif S."/>
            <person name="Shea T."/>
            <person name="Shenoy N."/>
            <person name="Sisk P."/>
            <person name="Stolte C."/>
            <person name="Sykes S."/>
            <person name="Walk T."/>
            <person name="White J."/>
            <person name="Yandava C."/>
            <person name="Haas B."/>
            <person name="Nusbaum C."/>
            <person name="Birren B."/>
        </authorList>
    </citation>
    <scope>NUCLEOTIDE SEQUENCE [LARGE SCALE GENOMIC DNA]</scope>
    <source>
        <strain evidence="4">ATCC 64411 / 73-15</strain>
    </source>
</reference>